<reference evidence="1 2" key="1">
    <citation type="submission" date="2018-09" db="EMBL/GenBank/DDBJ databases">
        <title>Genomic investigation of the strawberry pathogen Phytophthora fragariae indicates pathogenicity is determined by transcriptional variation in three key races.</title>
        <authorList>
            <person name="Adams T.M."/>
            <person name="Armitage A.D."/>
            <person name="Sobczyk M.K."/>
            <person name="Bates H.J."/>
            <person name="Dunwell J.M."/>
            <person name="Nellist C.F."/>
            <person name="Harrison R.J."/>
        </authorList>
    </citation>
    <scope>NUCLEOTIDE SEQUENCE [LARGE SCALE GENOMIC DNA]</scope>
    <source>
        <strain evidence="1 2">SCRP249</strain>
    </source>
</reference>
<accession>A0A6A3JNV3</accession>
<organism evidence="1 2">
    <name type="scientific">Phytophthora rubi</name>
    <dbReference type="NCBI Taxonomy" id="129364"/>
    <lineage>
        <taxon>Eukaryota</taxon>
        <taxon>Sar</taxon>
        <taxon>Stramenopiles</taxon>
        <taxon>Oomycota</taxon>
        <taxon>Peronosporomycetes</taxon>
        <taxon>Peronosporales</taxon>
        <taxon>Peronosporaceae</taxon>
        <taxon>Phytophthora</taxon>
    </lineage>
</organism>
<protein>
    <submittedName>
        <fullName evidence="1">Uncharacterized protein</fullName>
    </submittedName>
</protein>
<evidence type="ECO:0000313" key="1">
    <source>
        <dbReference type="EMBL" id="KAE8995098.1"/>
    </source>
</evidence>
<comment type="caution">
    <text evidence="1">The sequence shown here is derived from an EMBL/GenBank/DDBJ whole genome shotgun (WGS) entry which is preliminary data.</text>
</comment>
<sequence>MPKEPKHTLAARARVLDAHREGGDLMLVAHRNGIPPTTARNIVERGTPELKKRGGARAAITKCTPEMESALVYWVERKYYTFARSSSRDRESRCFSTLKARIKGYIALSHEKMMNVPYGQKTELRMQLLEEAAEHAMPCMDLRLVNKMARPCALSVAAAIRGEPMESGTLLWTKSTLEYKPKFKFIF</sequence>
<dbReference type="AlphaFoldDB" id="A0A6A3JNV3"/>
<dbReference type="Proteomes" id="UP000429607">
    <property type="component" value="Unassembled WGS sequence"/>
</dbReference>
<dbReference type="EMBL" id="QXFV01001967">
    <property type="protein sequence ID" value="KAE8995098.1"/>
    <property type="molecule type" value="Genomic_DNA"/>
</dbReference>
<gene>
    <name evidence="1" type="ORF">PR001_g20208</name>
</gene>
<name>A0A6A3JNV3_9STRA</name>
<proteinExistence type="predicted"/>
<evidence type="ECO:0000313" key="2">
    <source>
        <dbReference type="Proteomes" id="UP000429607"/>
    </source>
</evidence>